<evidence type="ECO:0008006" key="4">
    <source>
        <dbReference type="Google" id="ProtNLM"/>
    </source>
</evidence>
<sequence length="223" mass="24911">MKQLILLLVATGICLCDVTSNCDGNKFVICQKKFSDSLGIDQSYNWQNPLGLTTQIQNIYIKGGPNGQRGLNAVCNAYNSFIQCLSDSAFTAFECFDPRWLIKASSTPNQAYSYAFLMNMIQYQCGAGFYIASDNWSCMQRIYAGKNGTMTGCITNFVLNTQEDPNNACSYVQKGMDCFGDSARLQGCPDELRYYGCESFKQYTAPQFAYCTTQQCVVDTTFR</sequence>
<evidence type="ECO:0000313" key="2">
    <source>
        <dbReference type="EMBL" id="CAD6197115.1"/>
    </source>
</evidence>
<keyword evidence="3" id="KW-1185">Reference proteome</keyword>
<dbReference type="AlphaFoldDB" id="A0A8S1HPG8"/>
<dbReference type="PANTHER" id="PTHR34311:SF7">
    <property type="entry name" value="NEMATODE SPECIFIC PEPTIDE FAMILY"/>
    <property type="match status" value="1"/>
</dbReference>
<dbReference type="Proteomes" id="UP000835052">
    <property type="component" value="Unassembled WGS sequence"/>
</dbReference>
<dbReference type="OrthoDB" id="5778601at2759"/>
<keyword evidence="1" id="KW-0732">Signal</keyword>
<evidence type="ECO:0000256" key="1">
    <source>
        <dbReference type="SAM" id="SignalP"/>
    </source>
</evidence>
<comment type="caution">
    <text evidence="2">The sequence shown here is derived from an EMBL/GenBank/DDBJ whole genome shotgun (WGS) entry which is preliminary data.</text>
</comment>
<feature type="signal peptide" evidence="1">
    <location>
        <begin position="1"/>
        <end position="16"/>
    </location>
</feature>
<name>A0A8S1HPG8_9PELO</name>
<dbReference type="EMBL" id="CAJGYM010000086">
    <property type="protein sequence ID" value="CAD6197115.1"/>
    <property type="molecule type" value="Genomic_DNA"/>
</dbReference>
<feature type="chain" id="PRO_5035715065" description="DUF19 domain-containing protein" evidence="1">
    <location>
        <begin position="17"/>
        <end position="223"/>
    </location>
</feature>
<gene>
    <name evidence="2" type="ORF">CAUJ_LOCUS13024</name>
</gene>
<proteinExistence type="predicted"/>
<accession>A0A8S1HPG8</accession>
<evidence type="ECO:0000313" key="3">
    <source>
        <dbReference type="Proteomes" id="UP000835052"/>
    </source>
</evidence>
<organism evidence="2 3">
    <name type="scientific">Caenorhabditis auriculariae</name>
    <dbReference type="NCBI Taxonomy" id="2777116"/>
    <lineage>
        <taxon>Eukaryota</taxon>
        <taxon>Metazoa</taxon>
        <taxon>Ecdysozoa</taxon>
        <taxon>Nematoda</taxon>
        <taxon>Chromadorea</taxon>
        <taxon>Rhabditida</taxon>
        <taxon>Rhabditina</taxon>
        <taxon>Rhabditomorpha</taxon>
        <taxon>Rhabditoidea</taxon>
        <taxon>Rhabditidae</taxon>
        <taxon>Peloderinae</taxon>
        <taxon>Caenorhabditis</taxon>
    </lineage>
</organism>
<protein>
    <recommendedName>
        <fullName evidence="4">DUF19 domain-containing protein</fullName>
    </recommendedName>
</protein>
<reference evidence="2" key="1">
    <citation type="submission" date="2020-10" db="EMBL/GenBank/DDBJ databases">
        <authorList>
            <person name="Kikuchi T."/>
        </authorList>
    </citation>
    <scope>NUCLEOTIDE SEQUENCE</scope>
    <source>
        <strain evidence="2">NKZ352</strain>
    </source>
</reference>
<dbReference type="PANTHER" id="PTHR34311">
    <property type="entry name" value="PROTEIN CBG21698-RELATED"/>
    <property type="match status" value="1"/>
</dbReference>